<organism evidence="2 3">
    <name type="scientific">Neobacillus driksii</name>
    <dbReference type="NCBI Taxonomy" id="3035913"/>
    <lineage>
        <taxon>Bacteria</taxon>
        <taxon>Bacillati</taxon>
        <taxon>Bacillota</taxon>
        <taxon>Bacilli</taxon>
        <taxon>Bacillales</taxon>
        <taxon>Bacillaceae</taxon>
        <taxon>Neobacillus</taxon>
    </lineage>
</organism>
<evidence type="ECO:0000313" key="2">
    <source>
        <dbReference type="EMBL" id="MFB3167783.1"/>
    </source>
</evidence>
<evidence type="ECO:0000259" key="1">
    <source>
        <dbReference type="Pfam" id="PF25250"/>
    </source>
</evidence>
<dbReference type="Pfam" id="PF25250">
    <property type="entry name" value="DUF7852"/>
    <property type="match status" value="2"/>
</dbReference>
<dbReference type="Proteomes" id="UP001241748">
    <property type="component" value="Unassembled WGS sequence"/>
</dbReference>
<gene>
    <name evidence="2" type="ORF">P5G62_011770</name>
</gene>
<dbReference type="InterPro" id="IPR057174">
    <property type="entry name" value="DUF7852"/>
</dbReference>
<sequence length="251" mass="27579">MCKKNDQVQPLVCPVVSDQQGSFNDSAVNRVLIPSTATLKVPVVLAERTLQIVVEANVPLNPAATEIKRVHKNAQLTQVKLVPVAFTPIPGTNFFNVTRAKLFVAGTIRKNIEYASVACNAPLVDRIATIPFSGFVELTAGDFLAFPILAASSDATVQFLDDKDDLSPRFDKYFFQNQVNYNEQPYGELIRANFFELDFSPNSVRPGAGFNLLREKIVLDLTLKVLQVQQFEVEGNRVIPSLTNGIVGPGN</sequence>
<comment type="caution">
    <text evidence="2">The sequence shown here is derived from an EMBL/GenBank/DDBJ whole genome shotgun (WGS) entry which is preliminary data.</text>
</comment>
<protein>
    <submittedName>
        <fullName evidence="2">CsxC family protein</fullName>
    </submittedName>
</protein>
<feature type="domain" description="DUF7852" evidence="1">
    <location>
        <begin position="3"/>
        <end position="119"/>
    </location>
</feature>
<reference evidence="2 3" key="1">
    <citation type="submission" date="2024-05" db="EMBL/GenBank/DDBJ databases">
        <authorList>
            <person name="Venkateswaran K."/>
        </authorList>
    </citation>
    <scope>NUCLEOTIDE SEQUENCE [LARGE SCALE GENOMIC DNA]</scope>
    <source>
        <strain evidence="2 3">179-C4-2-HS</strain>
    </source>
</reference>
<dbReference type="RefSeq" id="WP_348526587.1">
    <property type="nucleotide sequence ID" value="NZ_JAROBZ020000001.1"/>
</dbReference>
<feature type="domain" description="DUF7852" evidence="1">
    <location>
        <begin position="129"/>
        <end position="199"/>
    </location>
</feature>
<accession>A0ABV4YUK8</accession>
<dbReference type="NCBIfam" id="NF045794">
    <property type="entry name" value="CsxC_fam"/>
    <property type="match status" value="1"/>
</dbReference>
<keyword evidence="3" id="KW-1185">Reference proteome</keyword>
<name>A0ABV4YUK8_9BACI</name>
<dbReference type="EMBL" id="JAROBZ020000001">
    <property type="protein sequence ID" value="MFB3167783.1"/>
    <property type="molecule type" value="Genomic_DNA"/>
</dbReference>
<evidence type="ECO:0000313" key="3">
    <source>
        <dbReference type="Proteomes" id="UP001241748"/>
    </source>
</evidence>
<dbReference type="InterPro" id="IPR054845">
    <property type="entry name" value="Exosporium_prot_C"/>
</dbReference>
<proteinExistence type="predicted"/>